<dbReference type="PANTHER" id="PTHR11709">
    <property type="entry name" value="MULTI-COPPER OXIDASE"/>
    <property type="match status" value="1"/>
</dbReference>
<dbReference type="AlphaFoldDB" id="A0A1B9F7D5"/>
<dbReference type="OrthoDB" id="9757546at2"/>
<dbReference type="PANTHER" id="PTHR11709:SF394">
    <property type="entry name" value="FI03373P-RELATED"/>
    <property type="match status" value="1"/>
</dbReference>
<dbReference type="InterPro" id="IPR011706">
    <property type="entry name" value="Cu-oxidase_C"/>
</dbReference>
<dbReference type="InterPro" id="IPR006376">
    <property type="entry name" value="Cu-R_CopA"/>
</dbReference>
<organism evidence="7 8">
    <name type="scientific">Dissulfuribacter thermophilus</name>
    <dbReference type="NCBI Taxonomy" id="1156395"/>
    <lineage>
        <taxon>Bacteria</taxon>
        <taxon>Pseudomonadati</taxon>
        <taxon>Thermodesulfobacteriota</taxon>
        <taxon>Dissulfuribacteria</taxon>
        <taxon>Dissulfuribacterales</taxon>
        <taxon>Dissulfuribacteraceae</taxon>
        <taxon>Dissulfuribacter</taxon>
    </lineage>
</organism>
<dbReference type="InterPro" id="IPR045087">
    <property type="entry name" value="Cu-oxidase_fam"/>
</dbReference>
<dbReference type="SUPFAM" id="SSF49503">
    <property type="entry name" value="Cupredoxins"/>
    <property type="match status" value="3"/>
</dbReference>
<dbReference type="CDD" id="cd13874">
    <property type="entry name" value="CuRO_2_CopA"/>
    <property type="match status" value="1"/>
</dbReference>
<evidence type="ECO:0000259" key="5">
    <source>
        <dbReference type="Pfam" id="PF07731"/>
    </source>
</evidence>
<reference evidence="7 8" key="1">
    <citation type="submission" date="2016-06" db="EMBL/GenBank/DDBJ databases">
        <title>Respiratory ammonification of nitrate coupled to the oxidation of elemental sulfur in deep-sea autotrophic thermophilic bacteria.</title>
        <authorList>
            <person name="Slobodkina G.B."/>
            <person name="Mardanov A.V."/>
            <person name="Ravin N.V."/>
            <person name="Frolova A.A."/>
            <person name="Viryasiv M.B."/>
            <person name="Chernyh N.A."/>
            <person name="Bonch-Osmolovskaya E.A."/>
            <person name="Slobodkin A.I."/>
        </authorList>
    </citation>
    <scope>NUCLEOTIDE SEQUENCE [LARGE SCALE GENOMIC DNA]</scope>
    <source>
        <strain evidence="7 8">S69</strain>
    </source>
</reference>
<dbReference type="STRING" id="1156395.DBT_0772"/>
<dbReference type="CDD" id="cd13848">
    <property type="entry name" value="CuRO_1_CopA"/>
    <property type="match status" value="1"/>
</dbReference>
<feature type="domain" description="Plastocyanin-like" evidence="6">
    <location>
        <begin position="66"/>
        <end position="165"/>
    </location>
</feature>
<dbReference type="InterPro" id="IPR034279">
    <property type="entry name" value="CuRO_3_CopA"/>
</dbReference>
<sequence length="574" mass="65716">MNNVFSRRGLLKSLLFTIAVGGLNKSIPIYGATRQGIEIGDAKETEKAFEYELVIRRAPLLIGTKEGHPITINDTFPAPLIRLKEGKDAVIKVTNELPYPTSIHWHGIIIPNEMDGVPGVVFPGIGSGETFEYRFPVIQSGTYWYHSHTGLQEQLGHYGPLILDPIEPEPFECHRDYVVVLSDWTFEEPEAVLMHLKKWEGYYNFQKRTIFDLFREISDHGLVQTLKTRSMWGLMRMNPRDITDITGSTYTYLVNGKTPEEYETFIFKPGQKVRLRFINASASTYFDVRIPGLKLQVVQADGQNVQPVEVDEFRIAVAETYDIIVEPRENRPYAIFAESMDRSGYAMACLATGRGIRPAIPKTRPPSERSMDSMDMASMHKGHHSMKTQEKTGACIDCEIKAQEYDFGPDAAMVVKRPRCQIDEPGVGLGQNGRRVLTYADLKSVVPYNYKRPDQTLEVHLTGNMERFIWKMWTYDGRGFTSQFRQLIDMAFGKRVRLVFVNHSMMDHPIHLHGMWMYLENGNRECNPRKHTVNIKPTEKLCVDVDADAIGNWAFHCHILYHMHTGMFRVVRVC</sequence>
<evidence type="ECO:0000256" key="1">
    <source>
        <dbReference type="ARBA" id="ARBA00022723"/>
    </source>
</evidence>
<feature type="domain" description="Plastocyanin-like" evidence="5">
    <location>
        <begin position="453"/>
        <end position="573"/>
    </location>
</feature>
<dbReference type="PROSITE" id="PS00080">
    <property type="entry name" value="MULTICOPPER_OXIDASE2"/>
    <property type="match status" value="1"/>
</dbReference>
<accession>A0A1B9F7D5</accession>
<evidence type="ECO:0000313" key="7">
    <source>
        <dbReference type="EMBL" id="OCC15847.1"/>
    </source>
</evidence>
<evidence type="ECO:0000256" key="3">
    <source>
        <dbReference type="ARBA" id="ARBA00023008"/>
    </source>
</evidence>
<proteinExistence type="predicted"/>
<dbReference type="Gene3D" id="2.60.40.420">
    <property type="entry name" value="Cupredoxins - blue copper proteins"/>
    <property type="match status" value="3"/>
</dbReference>
<evidence type="ECO:0000259" key="4">
    <source>
        <dbReference type="Pfam" id="PF00394"/>
    </source>
</evidence>
<dbReference type="InterPro" id="IPR001117">
    <property type="entry name" value="Cu-oxidase_2nd"/>
</dbReference>
<dbReference type="RefSeq" id="WP_067616538.1">
    <property type="nucleotide sequence ID" value="NZ_MAGO01000003.1"/>
</dbReference>
<dbReference type="InterPro" id="IPR008972">
    <property type="entry name" value="Cupredoxin"/>
</dbReference>
<dbReference type="InterPro" id="IPR002355">
    <property type="entry name" value="Cu_oxidase_Cu_BS"/>
</dbReference>
<name>A0A1B9F7D5_9BACT</name>
<keyword evidence="8" id="KW-1185">Reference proteome</keyword>
<dbReference type="NCBIfam" id="TIGR01480">
    <property type="entry name" value="copper_res_A"/>
    <property type="match status" value="1"/>
</dbReference>
<keyword evidence="2" id="KW-0560">Oxidoreductase</keyword>
<keyword evidence="1" id="KW-0479">Metal-binding</keyword>
<dbReference type="PATRIC" id="fig|1156395.6.peg.782"/>
<feature type="domain" description="Plastocyanin-like" evidence="4">
    <location>
        <begin position="243"/>
        <end position="345"/>
    </location>
</feature>
<dbReference type="GO" id="GO:0016491">
    <property type="term" value="F:oxidoreductase activity"/>
    <property type="evidence" value="ECO:0007669"/>
    <property type="project" value="UniProtKB-KW"/>
</dbReference>
<dbReference type="CDD" id="cd13896">
    <property type="entry name" value="CuRO_3_CopA"/>
    <property type="match status" value="1"/>
</dbReference>
<dbReference type="GO" id="GO:0042597">
    <property type="term" value="C:periplasmic space"/>
    <property type="evidence" value="ECO:0007669"/>
    <property type="project" value="InterPro"/>
</dbReference>
<dbReference type="Pfam" id="PF07732">
    <property type="entry name" value="Cu-oxidase_3"/>
    <property type="match status" value="1"/>
</dbReference>
<keyword evidence="3" id="KW-0186">Copper</keyword>
<dbReference type="InterPro" id="IPR011707">
    <property type="entry name" value="Cu-oxidase-like_N"/>
</dbReference>
<dbReference type="EMBL" id="MAGO01000003">
    <property type="protein sequence ID" value="OCC15847.1"/>
    <property type="molecule type" value="Genomic_DNA"/>
</dbReference>
<dbReference type="InterPro" id="IPR034284">
    <property type="entry name" value="CuRO_1_CopA"/>
</dbReference>
<dbReference type="Proteomes" id="UP000093080">
    <property type="component" value="Unassembled WGS sequence"/>
</dbReference>
<dbReference type="Pfam" id="PF07731">
    <property type="entry name" value="Cu-oxidase_2"/>
    <property type="match status" value="1"/>
</dbReference>
<dbReference type="Pfam" id="PF00394">
    <property type="entry name" value="Cu-oxidase"/>
    <property type="match status" value="1"/>
</dbReference>
<evidence type="ECO:0000259" key="6">
    <source>
        <dbReference type="Pfam" id="PF07732"/>
    </source>
</evidence>
<dbReference type="GO" id="GO:0005507">
    <property type="term" value="F:copper ion binding"/>
    <property type="evidence" value="ECO:0007669"/>
    <property type="project" value="InterPro"/>
</dbReference>
<protein>
    <submittedName>
        <fullName evidence="7">Multicopper oxidase</fullName>
    </submittedName>
</protein>
<gene>
    <name evidence="7" type="ORF">DBT_0772</name>
</gene>
<evidence type="ECO:0000256" key="2">
    <source>
        <dbReference type="ARBA" id="ARBA00023002"/>
    </source>
</evidence>
<comment type="caution">
    <text evidence="7">The sequence shown here is derived from an EMBL/GenBank/DDBJ whole genome shotgun (WGS) entry which is preliminary data.</text>
</comment>
<dbReference type="InterPro" id="IPR034282">
    <property type="entry name" value="CuRO_2_CopA"/>
</dbReference>
<evidence type="ECO:0000313" key="8">
    <source>
        <dbReference type="Proteomes" id="UP000093080"/>
    </source>
</evidence>